<proteinExistence type="predicted"/>
<gene>
    <name evidence="2" type="ordered locus">Ndas_1874</name>
</gene>
<evidence type="ECO:0000313" key="2">
    <source>
        <dbReference type="EMBL" id="ADH67302.1"/>
    </source>
</evidence>
<protein>
    <submittedName>
        <fullName evidence="2">Transcriptional regulator, XRE family</fullName>
    </submittedName>
</protein>
<dbReference type="Proteomes" id="UP000002219">
    <property type="component" value="Chromosome 1"/>
</dbReference>
<dbReference type="Pfam" id="PF13560">
    <property type="entry name" value="HTH_31"/>
    <property type="match status" value="1"/>
</dbReference>
<evidence type="ECO:0000259" key="1">
    <source>
        <dbReference type="PROSITE" id="PS50943"/>
    </source>
</evidence>
<dbReference type="InterPro" id="IPR001387">
    <property type="entry name" value="Cro/C1-type_HTH"/>
</dbReference>
<dbReference type="CDD" id="cd00093">
    <property type="entry name" value="HTH_XRE"/>
    <property type="match status" value="1"/>
</dbReference>
<dbReference type="Gene3D" id="1.10.260.40">
    <property type="entry name" value="lambda repressor-like DNA-binding domains"/>
    <property type="match status" value="1"/>
</dbReference>
<dbReference type="EMBL" id="CP002040">
    <property type="protein sequence ID" value="ADH67302.1"/>
    <property type="molecule type" value="Genomic_DNA"/>
</dbReference>
<dbReference type="RefSeq" id="WP_013152909.1">
    <property type="nucleotide sequence ID" value="NC_014210.1"/>
</dbReference>
<feature type="domain" description="HTH cro/C1-type" evidence="1">
    <location>
        <begin position="20"/>
        <end position="74"/>
    </location>
</feature>
<dbReference type="GO" id="GO:0003677">
    <property type="term" value="F:DNA binding"/>
    <property type="evidence" value="ECO:0007669"/>
    <property type="project" value="InterPro"/>
</dbReference>
<keyword evidence="3" id="KW-1185">Reference proteome</keyword>
<dbReference type="eggNOG" id="COG1396">
    <property type="taxonomic scope" value="Bacteria"/>
</dbReference>
<organism evidence="2 3">
    <name type="scientific">Nocardiopsis dassonvillei (strain ATCC 23218 / DSM 43111 / CIP 107115 / JCM 7437 / KCTC 9190 / NBRC 14626 / NCTC 10488 / NRRL B-5397 / IMRU 509)</name>
    <name type="common">Actinomadura dassonvillei</name>
    <dbReference type="NCBI Taxonomy" id="446468"/>
    <lineage>
        <taxon>Bacteria</taxon>
        <taxon>Bacillati</taxon>
        <taxon>Actinomycetota</taxon>
        <taxon>Actinomycetes</taxon>
        <taxon>Streptosporangiales</taxon>
        <taxon>Nocardiopsidaceae</taxon>
        <taxon>Nocardiopsis</taxon>
    </lineage>
</organism>
<accession>D7B637</accession>
<reference evidence="2 3" key="1">
    <citation type="journal article" date="2010" name="Stand. Genomic Sci.">
        <title>Complete genome sequence of Nocardiopsis dassonvillei type strain (IMRU 509).</title>
        <authorList>
            <person name="Sun H."/>
            <person name="Lapidus A."/>
            <person name="Nolan M."/>
            <person name="Lucas S."/>
            <person name="Del Rio T.G."/>
            <person name="Tice H."/>
            <person name="Cheng J.F."/>
            <person name="Tapia R."/>
            <person name="Han C."/>
            <person name="Goodwin L."/>
            <person name="Pitluck S."/>
            <person name="Pagani I."/>
            <person name="Ivanova N."/>
            <person name="Mavromatis K."/>
            <person name="Mikhailova N."/>
            <person name="Pati A."/>
            <person name="Chen A."/>
            <person name="Palaniappan K."/>
            <person name="Land M."/>
            <person name="Hauser L."/>
            <person name="Chang Y.J."/>
            <person name="Jeffries C.D."/>
            <person name="Djao O.D."/>
            <person name="Rohde M."/>
            <person name="Sikorski J."/>
            <person name="Goker M."/>
            <person name="Woyke T."/>
            <person name="Bristow J."/>
            <person name="Eisen J.A."/>
            <person name="Markowitz V."/>
            <person name="Hugenholtz P."/>
            <person name="Kyrpides N.C."/>
            <person name="Klenk H.P."/>
        </authorList>
    </citation>
    <scope>NUCLEOTIDE SEQUENCE [LARGE SCALE GENOMIC DNA]</scope>
    <source>
        <strain evidence="3">ATCC 23218 / DSM 43111 / CIP 107115 / JCM 7437 / KCTC 9190 / NBRC 14626 / NCTC 10488 / NRRL B-5397 / IMRU 509</strain>
    </source>
</reference>
<dbReference type="Pfam" id="PF19054">
    <property type="entry name" value="DUF5753"/>
    <property type="match status" value="1"/>
</dbReference>
<dbReference type="STRING" id="446468.Ndas_1874"/>
<sequence>MPPKITASQQAAMNQFGATLRQMRELADLSQKKLGVLTRTSKQQVGAIERGERRPSKEFAKLADAALEGHGSLLGLWPGARRAQPWWLQEFVVIEEKAQVIQEFQPQAVPGLLQTEDYARQVVSAAFPPLGAEESEQLLQSRMERQAILDRPKPPLAMFVIEEGALRRTVGSPSLMQAQREVLLRRARQPHIEVQVAPYHRGAHGAMDGAFMVMRMSFAEYLVYAEVPGKGQIITDAEVVADCQQRFGALRSLALSPAESIDFIASL</sequence>
<dbReference type="HOGENOM" id="CLU_055817_0_0_11"/>
<dbReference type="SMART" id="SM00530">
    <property type="entry name" value="HTH_XRE"/>
    <property type="match status" value="1"/>
</dbReference>
<name>D7B637_NOCDD</name>
<dbReference type="GeneID" id="91484470"/>
<dbReference type="PROSITE" id="PS50943">
    <property type="entry name" value="HTH_CROC1"/>
    <property type="match status" value="1"/>
</dbReference>
<dbReference type="KEGG" id="nda:Ndas_1874"/>
<evidence type="ECO:0000313" key="3">
    <source>
        <dbReference type="Proteomes" id="UP000002219"/>
    </source>
</evidence>
<dbReference type="InterPro" id="IPR043917">
    <property type="entry name" value="DUF5753"/>
</dbReference>
<dbReference type="InterPro" id="IPR010982">
    <property type="entry name" value="Lambda_DNA-bd_dom_sf"/>
</dbReference>
<dbReference type="AlphaFoldDB" id="D7B637"/>
<dbReference type="SUPFAM" id="SSF47413">
    <property type="entry name" value="lambda repressor-like DNA-binding domains"/>
    <property type="match status" value="1"/>
</dbReference>